<dbReference type="RefSeq" id="WP_280763821.1">
    <property type="nucleotide sequence ID" value="NZ_JARXVC010000024.1"/>
</dbReference>
<keyword evidence="1" id="KW-0472">Membrane</keyword>
<evidence type="ECO:0000256" key="1">
    <source>
        <dbReference type="SAM" id="Phobius"/>
    </source>
</evidence>
<protein>
    <submittedName>
        <fullName evidence="2">Uncharacterized protein</fullName>
    </submittedName>
</protein>
<dbReference type="Proteomes" id="UP001160334">
    <property type="component" value="Unassembled WGS sequence"/>
</dbReference>
<proteinExistence type="predicted"/>
<dbReference type="EMBL" id="JARXVC010000024">
    <property type="protein sequence ID" value="MDH6284607.1"/>
    <property type="molecule type" value="Genomic_DNA"/>
</dbReference>
<feature type="transmembrane region" description="Helical" evidence="1">
    <location>
        <begin position="25"/>
        <end position="44"/>
    </location>
</feature>
<gene>
    <name evidence="2" type="ORF">M2280_005868</name>
</gene>
<keyword evidence="1" id="KW-0812">Transmembrane</keyword>
<reference evidence="2 3" key="1">
    <citation type="submission" date="2023-04" db="EMBL/GenBank/DDBJ databases">
        <title>Forest soil microbial communities from Buena Vista Peninsula, Colon Province, Panama.</title>
        <authorList>
            <person name="Bouskill N."/>
        </authorList>
    </citation>
    <scope>NUCLEOTIDE SEQUENCE [LARGE SCALE GENOMIC DNA]</scope>
    <source>
        <strain evidence="2 3">CFH S0262</strain>
    </source>
</reference>
<accession>A0ABT6MJW3</accession>
<organism evidence="2 3">
    <name type="scientific">Prescottella agglutinans</name>
    <dbReference type="NCBI Taxonomy" id="1644129"/>
    <lineage>
        <taxon>Bacteria</taxon>
        <taxon>Bacillati</taxon>
        <taxon>Actinomycetota</taxon>
        <taxon>Actinomycetes</taxon>
        <taxon>Mycobacteriales</taxon>
        <taxon>Nocardiaceae</taxon>
        <taxon>Prescottella</taxon>
    </lineage>
</organism>
<name>A0ABT6MJW3_9NOCA</name>
<keyword evidence="1" id="KW-1133">Transmembrane helix</keyword>
<comment type="caution">
    <text evidence="2">The sequence shown here is derived from an EMBL/GenBank/DDBJ whole genome shotgun (WGS) entry which is preliminary data.</text>
</comment>
<evidence type="ECO:0000313" key="2">
    <source>
        <dbReference type="EMBL" id="MDH6284607.1"/>
    </source>
</evidence>
<keyword evidence="3" id="KW-1185">Reference proteome</keyword>
<sequence>MTDTSAAEDSQTAPAARPRWVQPSAVAGTTLSLLAIALGVATWWDVLNPITWTAGGWSAVGGWVAGLATFLAVGVALLDSHRTRLRARREIAAAEDRAELARWDAQRDREITALVAFRQPVRAMCFRLVALERHIVGFNECDGFYTPLPPPAISDDAAQLLDELEAFNSDYLLHAYGQVEDALIVVRDSTIRAAVQEVHNELQRLQDTVDDWKDVLGLQGAPVLPESGVSLAAALQLLLIDLRDSVDEAYPFLPPKVQLRELSSGQAGE</sequence>
<feature type="transmembrane region" description="Helical" evidence="1">
    <location>
        <begin position="56"/>
        <end position="78"/>
    </location>
</feature>
<evidence type="ECO:0000313" key="3">
    <source>
        <dbReference type="Proteomes" id="UP001160334"/>
    </source>
</evidence>